<keyword evidence="2" id="KW-0732">Signal</keyword>
<evidence type="ECO:0000313" key="4">
    <source>
        <dbReference type="Proteomes" id="UP000053477"/>
    </source>
</evidence>
<dbReference type="AlphaFoldDB" id="A0A0H2SNQ4"/>
<dbReference type="OrthoDB" id="2953532at2759"/>
<dbReference type="EMBL" id="KQ085892">
    <property type="protein sequence ID" value="KLO18696.1"/>
    <property type="molecule type" value="Genomic_DNA"/>
</dbReference>
<evidence type="ECO:0000256" key="2">
    <source>
        <dbReference type="SAM" id="SignalP"/>
    </source>
</evidence>
<sequence>MSRFMFAVSALVLLAGQALSLNVTLGSTNFTVLQLLEVPTGTYSTPCASLCNTANSTIQDGDDVCLCTNTIGSQLVMCEQCMMDNLVELNLKAPDVRVGSNAAISAYSTACNASQTAQFVFAPPIALTQSPAFNTIQEPILNTPETVVVVGFGAILGASALFLFANI</sequence>
<gene>
    <name evidence="3" type="ORF">SCHPADRAFT_106799</name>
</gene>
<evidence type="ECO:0008006" key="5">
    <source>
        <dbReference type="Google" id="ProtNLM"/>
    </source>
</evidence>
<keyword evidence="1" id="KW-0472">Membrane</keyword>
<keyword evidence="1" id="KW-0812">Transmembrane</keyword>
<dbReference type="InParanoid" id="A0A0H2SNQ4"/>
<feature type="chain" id="PRO_5005202395" description="Extracellular membrane protein CFEM domain-containing protein" evidence="2">
    <location>
        <begin position="21"/>
        <end position="167"/>
    </location>
</feature>
<evidence type="ECO:0000313" key="3">
    <source>
        <dbReference type="EMBL" id="KLO18696.1"/>
    </source>
</evidence>
<evidence type="ECO:0000256" key="1">
    <source>
        <dbReference type="SAM" id="Phobius"/>
    </source>
</evidence>
<feature type="signal peptide" evidence="2">
    <location>
        <begin position="1"/>
        <end position="20"/>
    </location>
</feature>
<feature type="transmembrane region" description="Helical" evidence="1">
    <location>
        <begin position="147"/>
        <end position="165"/>
    </location>
</feature>
<proteinExistence type="predicted"/>
<reference evidence="3 4" key="1">
    <citation type="submission" date="2015-04" db="EMBL/GenBank/DDBJ databases">
        <title>Complete genome sequence of Schizopora paradoxa KUC8140, a cosmopolitan wood degrader in East Asia.</title>
        <authorList>
            <consortium name="DOE Joint Genome Institute"/>
            <person name="Min B."/>
            <person name="Park H."/>
            <person name="Jang Y."/>
            <person name="Kim J.-J."/>
            <person name="Kim K.H."/>
            <person name="Pangilinan J."/>
            <person name="Lipzen A."/>
            <person name="Riley R."/>
            <person name="Grigoriev I.V."/>
            <person name="Spatafora J.W."/>
            <person name="Choi I.-G."/>
        </authorList>
    </citation>
    <scope>NUCLEOTIDE SEQUENCE [LARGE SCALE GENOMIC DNA]</scope>
    <source>
        <strain evidence="3 4">KUC8140</strain>
    </source>
</reference>
<dbReference type="Proteomes" id="UP000053477">
    <property type="component" value="Unassembled WGS sequence"/>
</dbReference>
<organism evidence="3 4">
    <name type="scientific">Schizopora paradoxa</name>
    <dbReference type="NCBI Taxonomy" id="27342"/>
    <lineage>
        <taxon>Eukaryota</taxon>
        <taxon>Fungi</taxon>
        <taxon>Dikarya</taxon>
        <taxon>Basidiomycota</taxon>
        <taxon>Agaricomycotina</taxon>
        <taxon>Agaricomycetes</taxon>
        <taxon>Hymenochaetales</taxon>
        <taxon>Schizoporaceae</taxon>
        <taxon>Schizopora</taxon>
    </lineage>
</organism>
<protein>
    <recommendedName>
        <fullName evidence="5">Extracellular membrane protein CFEM domain-containing protein</fullName>
    </recommendedName>
</protein>
<name>A0A0H2SNQ4_9AGAM</name>
<keyword evidence="4" id="KW-1185">Reference proteome</keyword>
<keyword evidence="1" id="KW-1133">Transmembrane helix</keyword>
<accession>A0A0H2SNQ4</accession>